<gene>
    <name evidence="1" type="ORF">E5163_10195</name>
</gene>
<comment type="caution">
    <text evidence="1">The sequence shown here is derived from an EMBL/GenBank/DDBJ whole genome shotgun (WGS) entry which is preliminary data.</text>
</comment>
<accession>A0A4S2GYL8</accession>
<evidence type="ECO:0000313" key="1">
    <source>
        <dbReference type="EMBL" id="TGY88194.1"/>
    </source>
</evidence>
<dbReference type="OrthoDB" id="7629940at2"/>
<dbReference type="Proteomes" id="UP000308054">
    <property type="component" value="Unassembled WGS sequence"/>
</dbReference>
<name>A0A4S2GYL8_9PROT</name>
<reference evidence="1 2" key="1">
    <citation type="journal article" date="2017" name="Int. J. Syst. Evol. Microbiol.">
        <title>Marinicauda algicola sp. nov., isolated from a marine red alga Rhodosorus marinus.</title>
        <authorList>
            <person name="Jeong S.E."/>
            <person name="Jeon S.H."/>
            <person name="Chun B.H."/>
            <person name="Kim D.W."/>
            <person name="Jeon C.O."/>
        </authorList>
    </citation>
    <scope>NUCLEOTIDE SEQUENCE [LARGE SCALE GENOMIC DNA]</scope>
    <source>
        <strain evidence="1 2">JCM 31718</strain>
    </source>
</reference>
<organism evidence="1 2">
    <name type="scientific">Marinicauda algicola</name>
    <dbReference type="NCBI Taxonomy" id="2029849"/>
    <lineage>
        <taxon>Bacteria</taxon>
        <taxon>Pseudomonadati</taxon>
        <taxon>Pseudomonadota</taxon>
        <taxon>Alphaproteobacteria</taxon>
        <taxon>Maricaulales</taxon>
        <taxon>Maricaulaceae</taxon>
        <taxon>Marinicauda</taxon>
    </lineage>
</organism>
<dbReference type="RefSeq" id="WP_135996039.1">
    <property type="nucleotide sequence ID" value="NZ_CP071057.1"/>
</dbReference>
<dbReference type="AlphaFoldDB" id="A0A4S2GYL8"/>
<dbReference type="EMBL" id="SRXW01000003">
    <property type="protein sequence ID" value="TGY88194.1"/>
    <property type="molecule type" value="Genomic_DNA"/>
</dbReference>
<evidence type="ECO:0000313" key="2">
    <source>
        <dbReference type="Proteomes" id="UP000308054"/>
    </source>
</evidence>
<proteinExistence type="predicted"/>
<keyword evidence="2" id="KW-1185">Reference proteome</keyword>
<protein>
    <submittedName>
        <fullName evidence="1">Uncharacterized protein</fullName>
    </submittedName>
</protein>
<sequence length="149" mass="16390">MSIPSQVQRFESLGLSARNILHIGVHVLPATEVKDGQFVETHKIYVGEGSGNFGVDFPTDLIFASMSEDWAFENFDLAGKNWPGLAIFPDDGDFTVEFGDSGQNSVLLKDACKAFCAHRYQIVMRHKTTGQLIATDPTIDNRDRQAGPS</sequence>